<name>A0A840HXF4_9SPHN</name>
<dbReference type="InterPro" id="IPR050903">
    <property type="entry name" value="Bact_Chemotaxis_MeTrfase"/>
</dbReference>
<feature type="binding site" evidence="6">
    <location>
        <position position="92"/>
    </location>
    <ligand>
        <name>S-adenosyl-L-methionine</name>
        <dbReference type="ChEBI" id="CHEBI:59789"/>
    </ligand>
</feature>
<dbReference type="GO" id="GO:0032259">
    <property type="term" value="P:methylation"/>
    <property type="evidence" value="ECO:0007669"/>
    <property type="project" value="UniProtKB-KW"/>
</dbReference>
<dbReference type="InterPro" id="IPR022642">
    <property type="entry name" value="CheR_C"/>
</dbReference>
<evidence type="ECO:0000256" key="4">
    <source>
        <dbReference type="ARBA" id="ARBA00022691"/>
    </source>
</evidence>
<organism evidence="8 9">
    <name type="scientific">Rhizorhapis suberifaciens</name>
    <name type="common">corky root of lettuce</name>
    <dbReference type="NCBI Taxonomy" id="13656"/>
    <lineage>
        <taxon>Bacteria</taxon>
        <taxon>Pseudomonadati</taxon>
        <taxon>Pseudomonadota</taxon>
        <taxon>Alphaproteobacteria</taxon>
        <taxon>Sphingomonadales</taxon>
        <taxon>Sphingomonadaceae</taxon>
        <taxon>Rhizorhapis</taxon>
    </lineage>
</organism>
<comment type="catalytic activity">
    <reaction evidence="1 5">
        <text>L-glutamyl-[protein] + S-adenosyl-L-methionine = [protein]-L-glutamate 5-O-methyl ester + S-adenosyl-L-homocysteine</text>
        <dbReference type="Rhea" id="RHEA:24452"/>
        <dbReference type="Rhea" id="RHEA-COMP:10208"/>
        <dbReference type="Rhea" id="RHEA-COMP:10311"/>
        <dbReference type="ChEBI" id="CHEBI:29973"/>
        <dbReference type="ChEBI" id="CHEBI:57856"/>
        <dbReference type="ChEBI" id="CHEBI:59789"/>
        <dbReference type="ChEBI" id="CHEBI:82795"/>
        <dbReference type="EC" id="2.1.1.80"/>
    </reaction>
</comment>
<dbReference type="EMBL" id="JACHOV010000009">
    <property type="protein sequence ID" value="MBB4642136.1"/>
    <property type="molecule type" value="Genomic_DNA"/>
</dbReference>
<keyword evidence="4 5" id="KW-0949">S-adenosyl-L-methionine</keyword>
<feature type="domain" description="CheR-type methyltransferase" evidence="7">
    <location>
        <begin position="11"/>
        <end position="288"/>
    </location>
</feature>
<dbReference type="GO" id="GO:0008983">
    <property type="term" value="F:protein-glutamate O-methyltransferase activity"/>
    <property type="evidence" value="ECO:0007669"/>
    <property type="project" value="UniProtKB-EC"/>
</dbReference>
<evidence type="ECO:0000313" key="8">
    <source>
        <dbReference type="EMBL" id="MBB4642136.1"/>
    </source>
</evidence>
<dbReference type="InterPro" id="IPR000780">
    <property type="entry name" value="CheR_MeTrfase"/>
</dbReference>
<dbReference type="InterPro" id="IPR022641">
    <property type="entry name" value="CheR_N"/>
</dbReference>
<dbReference type="InterPro" id="IPR029063">
    <property type="entry name" value="SAM-dependent_MTases_sf"/>
</dbReference>
<dbReference type="PANTHER" id="PTHR24422">
    <property type="entry name" value="CHEMOTAXIS PROTEIN METHYLTRANSFERASE"/>
    <property type="match status" value="1"/>
</dbReference>
<dbReference type="EC" id="2.1.1.80" evidence="5"/>
<accession>A0A840HXF4</accession>
<evidence type="ECO:0000256" key="1">
    <source>
        <dbReference type="ARBA" id="ARBA00001541"/>
    </source>
</evidence>
<dbReference type="PRINTS" id="PR00996">
    <property type="entry name" value="CHERMTFRASE"/>
</dbReference>
<dbReference type="InterPro" id="IPR036804">
    <property type="entry name" value="CheR_N_sf"/>
</dbReference>
<dbReference type="Gene3D" id="3.40.50.150">
    <property type="entry name" value="Vaccinia Virus protein VP39"/>
    <property type="match status" value="1"/>
</dbReference>
<dbReference type="RefSeq" id="WP_184475913.1">
    <property type="nucleotide sequence ID" value="NZ_JACHOV010000009.1"/>
</dbReference>
<evidence type="ECO:0000259" key="7">
    <source>
        <dbReference type="PROSITE" id="PS50123"/>
    </source>
</evidence>
<gene>
    <name evidence="8" type="ORF">HNQ99_002458</name>
</gene>
<dbReference type="Pfam" id="PF03705">
    <property type="entry name" value="CheR_N"/>
    <property type="match status" value="1"/>
</dbReference>
<dbReference type="Gene3D" id="1.10.155.10">
    <property type="entry name" value="Chemotaxis receptor methyltransferase CheR, N-terminal domain"/>
    <property type="match status" value="1"/>
</dbReference>
<dbReference type="SMART" id="SM00138">
    <property type="entry name" value="MeTrc"/>
    <property type="match status" value="1"/>
</dbReference>
<evidence type="ECO:0000256" key="3">
    <source>
        <dbReference type="ARBA" id="ARBA00022679"/>
    </source>
</evidence>
<feature type="binding site" evidence="6">
    <location>
        <position position="160"/>
    </location>
    <ligand>
        <name>S-adenosyl-L-methionine</name>
        <dbReference type="ChEBI" id="CHEBI:59789"/>
    </ligand>
</feature>
<dbReference type="Pfam" id="PF01739">
    <property type="entry name" value="CheR"/>
    <property type="match status" value="1"/>
</dbReference>
<comment type="function">
    <text evidence="5">Methylation of the membrane-bound methyl-accepting chemotaxis proteins (MCP) to form gamma-glutamyl methyl ester residues in MCP.</text>
</comment>
<dbReference type="SUPFAM" id="SSF47757">
    <property type="entry name" value="Chemotaxis receptor methyltransferase CheR, N-terminal domain"/>
    <property type="match status" value="1"/>
</dbReference>
<dbReference type="InterPro" id="IPR026024">
    <property type="entry name" value="Chemotaxis_MeTrfase_CheR"/>
</dbReference>
<keyword evidence="2 5" id="KW-0489">Methyltransferase</keyword>
<feature type="binding site" evidence="6">
    <location>
        <position position="88"/>
    </location>
    <ligand>
        <name>S-adenosyl-L-methionine</name>
        <dbReference type="ChEBI" id="CHEBI:59789"/>
    </ligand>
</feature>
<feature type="binding site" evidence="6">
    <location>
        <position position="130"/>
    </location>
    <ligand>
        <name>S-adenosyl-L-methionine</name>
        <dbReference type="ChEBI" id="CHEBI:59789"/>
    </ligand>
</feature>
<dbReference type="SUPFAM" id="SSF53335">
    <property type="entry name" value="S-adenosyl-L-methionine-dependent methyltransferases"/>
    <property type="match status" value="1"/>
</dbReference>
<keyword evidence="9" id="KW-1185">Reference proteome</keyword>
<keyword evidence="3 5" id="KW-0808">Transferase</keyword>
<dbReference type="PANTHER" id="PTHR24422:SF19">
    <property type="entry name" value="CHEMOTAXIS PROTEIN METHYLTRANSFERASE"/>
    <property type="match status" value="1"/>
</dbReference>
<evidence type="ECO:0000256" key="6">
    <source>
        <dbReference type="PIRSR" id="PIRSR000410-1"/>
    </source>
</evidence>
<dbReference type="PROSITE" id="PS50123">
    <property type="entry name" value="CHER"/>
    <property type="match status" value="1"/>
</dbReference>
<feature type="binding site" evidence="6">
    <location>
        <position position="86"/>
    </location>
    <ligand>
        <name>S-adenosyl-L-methionine</name>
        <dbReference type="ChEBI" id="CHEBI:59789"/>
    </ligand>
</feature>
<sequence>MNALSAKSAFEGAVDFDYSQEDFRALSKLVYADAGIVMPEGKAMLIYSRLTKFLRERGCRTFAEYIGILNSDAEERRRTINALTTNHTKFFRENHHFEHFARQVRPGLIKRALAGGRVRMWSAGCSSGEEVYSLIMTLLGEDKALAQRIAATDIAILASDLADHVIAAGKAATYPAHVADEMPPRLRQNWVNADGPNIVMSDMVRSLVRFRQLNFMGDWPLKGMFDIIFCRNVMIYFDEPTKAKLLDRLCAALEPGGYLYIGHSERLVGPAAELCEPVGPTTYRKIER</sequence>
<evidence type="ECO:0000313" key="9">
    <source>
        <dbReference type="Proteomes" id="UP000575068"/>
    </source>
</evidence>
<evidence type="ECO:0000256" key="2">
    <source>
        <dbReference type="ARBA" id="ARBA00022603"/>
    </source>
</evidence>
<dbReference type="Proteomes" id="UP000575068">
    <property type="component" value="Unassembled WGS sequence"/>
</dbReference>
<dbReference type="AlphaFoldDB" id="A0A840HXF4"/>
<evidence type="ECO:0000256" key="5">
    <source>
        <dbReference type="PIRNR" id="PIRNR000410"/>
    </source>
</evidence>
<proteinExistence type="predicted"/>
<reference evidence="8 9" key="1">
    <citation type="submission" date="2020-08" db="EMBL/GenBank/DDBJ databases">
        <title>Genomic Encyclopedia of Type Strains, Phase IV (KMG-IV): sequencing the most valuable type-strain genomes for metagenomic binning, comparative biology and taxonomic classification.</title>
        <authorList>
            <person name="Goeker M."/>
        </authorList>
    </citation>
    <scope>NUCLEOTIDE SEQUENCE [LARGE SCALE GENOMIC DNA]</scope>
    <source>
        <strain evidence="8 9">DSM 7465</strain>
    </source>
</reference>
<dbReference type="PIRSF" id="PIRSF000410">
    <property type="entry name" value="CheR"/>
    <property type="match status" value="1"/>
</dbReference>
<protein>
    <recommendedName>
        <fullName evidence="5">Chemotaxis protein methyltransferase</fullName>
        <ecNumber evidence="5">2.1.1.80</ecNumber>
    </recommendedName>
</protein>
<feature type="binding site" evidence="6">
    <location>
        <begin position="231"/>
        <end position="232"/>
    </location>
    <ligand>
        <name>S-adenosyl-L-methionine</name>
        <dbReference type="ChEBI" id="CHEBI:59789"/>
    </ligand>
</feature>
<comment type="caution">
    <text evidence="8">The sequence shown here is derived from an EMBL/GenBank/DDBJ whole genome shotgun (WGS) entry which is preliminary data.</text>
</comment>